<dbReference type="AlphaFoldDB" id="A0A840I3J5"/>
<dbReference type="RefSeq" id="WP_183817024.1">
    <property type="nucleotide sequence ID" value="NZ_JACHOB010000002.1"/>
</dbReference>
<evidence type="ECO:0000256" key="2">
    <source>
        <dbReference type="ARBA" id="ARBA00022737"/>
    </source>
</evidence>
<dbReference type="PANTHER" id="PTHR10827:SF98">
    <property type="entry name" value="45 KDA CALCIUM-BINDING PROTEIN"/>
    <property type="match status" value="1"/>
</dbReference>
<evidence type="ECO:0000256" key="3">
    <source>
        <dbReference type="SAM" id="MobiDB-lite"/>
    </source>
</evidence>
<comment type="caution">
    <text evidence="6">The sequence shown here is derived from an EMBL/GenBank/DDBJ whole genome shotgun (WGS) entry which is preliminary data.</text>
</comment>
<dbReference type="Pfam" id="PF13202">
    <property type="entry name" value="EF-hand_5"/>
    <property type="match status" value="3"/>
</dbReference>
<evidence type="ECO:0000259" key="5">
    <source>
        <dbReference type="PROSITE" id="PS50222"/>
    </source>
</evidence>
<dbReference type="SUPFAM" id="SSF47473">
    <property type="entry name" value="EF-hand"/>
    <property type="match status" value="1"/>
</dbReference>
<evidence type="ECO:0000256" key="1">
    <source>
        <dbReference type="ARBA" id="ARBA00022723"/>
    </source>
</evidence>
<keyword evidence="4" id="KW-0732">Signal</keyword>
<dbReference type="PANTHER" id="PTHR10827">
    <property type="entry name" value="RETICULOCALBIN"/>
    <property type="match status" value="1"/>
</dbReference>
<feature type="region of interest" description="Disordered" evidence="3">
    <location>
        <begin position="83"/>
        <end position="116"/>
    </location>
</feature>
<gene>
    <name evidence="6" type="ORF">GGQ59_001365</name>
</gene>
<organism evidence="6 7">
    <name type="scientific">Parvularcula dongshanensis</name>
    <dbReference type="NCBI Taxonomy" id="1173995"/>
    <lineage>
        <taxon>Bacteria</taxon>
        <taxon>Pseudomonadati</taxon>
        <taxon>Pseudomonadota</taxon>
        <taxon>Alphaproteobacteria</taxon>
        <taxon>Parvularculales</taxon>
        <taxon>Parvularculaceae</taxon>
        <taxon>Parvularcula</taxon>
    </lineage>
</organism>
<feature type="compositionally biased region" description="Basic and acidic residues" evidence="3">
    <location>
        <begin position="135"/>
        <end position="155"/>
    </location>
</feature>
<feature type="compositionally biased region" description="Basic and acidic residues" evidence="3">
    <location>
        <begin position="83"/>
        <end position="103"/>
    </location>
</feature>
<keyword evidence="7" id="KW-1185">Reference proteome</keyword>
<keyword evidence="2" id="KW-0677">Repeat</keyword>
<dbReference type="Gene3D" id="1.10.238.10">
    <property type="entry name" value="EF-hand"/>
    <property type="match status" value="2"/>
</dbReference>
<evidence type="ECO:0000256" key="4">
    <source>
        <dbReference type="SAM" id="SignalP"/>
    </source>
</evidence>
<feature type="region of interest" description="Disordered" evidence="3">
    <location>
        <begin position="135"/>
        <end position="164"/>
    </location>
</feature>
<feature type="chain" id="PRO_5032770326" description="EF-hand domain-containing protein" evidence="4">
    <location>
        <begin position="21"/>
        <end position="164"/>
    </location>
</feature>
<reference evidence="6 7" key="1">
    <citation type="submission" date="2020-08" db="EMBL/GenBank/DDBJ databases">
        <title>Genomic Encyclopedia of Type Strains, Phase IV (KMG-IV): sequencing the most valuable type-strain genomes for metagenomic binning, comparative biology and taxonomic classification.</title>
        <authorList>
            <person name="Goeker M."/>
        </authorList>
    </citation>
    <scope>NUCLEOTIDE SEQUENCE [LARGE SCALE GENOMIC DNA]</scope>
    <source>
        <strain evidence="6 7">DSM 102850</strain>
    </source>
</reference>
<name>A0A840I3J5_9PROT</name>
<accession>A0A840I3J5</accession>
<dbReference type="GO" id="GO:0005509">
    <property type="term" value="F:calcium ion binding"/>
    <property type="evidence" value="ECO:0007669"/>
    <property type="project" value="InterPro"/>
</dbReference>
<feature type="signal peptide" evidence="4">
    <location>
        <begin position="1"/>
        <end position="20"/>
    </location>
</feature>
<dbReference type="PROSITE" id="PS50222">
    <property type="entry name" value="EF_HAND_2"/>
    <property type="match status" value="1"/>
</dbReference>
<dbReference type="Proteomes" id="UP000563524">
    <property type="component" value="Unassembled WGS sequence"/>
</dbReference>
<proteinExistence type="predicted"/>
<dbReference type="InterPro" id="IPR018247">
    <property type="entry name" value="EF_Hand_1_Ca_BS"/>
</dbReference>
<sequence>MKTMIAGTIATLLLAGTALAGQHGHGAKIDTDGDGAFSLAEMQAAAEARFAKVDANADGYVSAQEREETHARMKAKMRERIAEKRGQEAAERFDERAQEWEGKRKGRGGEGFMARLDENDDGFVSLEETRARTAERFSKMDADGDGLVTREEMRAARPHRGKRD</sequence>
<feature type="domain" description="EF-hand" evidence="5">
    <location>
        <begin position="128"/>
        <end position="163"/>
    </location>
</feature>
<dbReference type="InterPro" id="IPR011992">
    <property type="entry name" value="EF-hand-dom_pair"/>
</dbReference>
<evidence type="ECO:0000313" key="7">
    <source>
        <dbReference type="Proteomes" id="UP000563524"/>
    </source>
</evidence>
<dbReference type="InterPro" id="IPR002048">
    <property type="entry name" value="EF_hand_dom"/>
</dbReference>
<protein>
    <recommendedName>
        <fullName evidence="5">EF-hand domain-containing protein</fullName>
    </recommendedName>
</protein>
<dbReference type="PROSITE" id="PS00018">
    <property type="entry name" value="EF_HAND_1"/>
    <property type="match status" value="1"/>
</dbReference>
<evidence type="ECO:0000313" key="6">
    <source>
        <dbReference type="EMBL" id="MBB4658851.1"/>
    </source>
</evidence>
<dbReference type="EMBL" id="JACHOB010000002">
    <property type="protein sequence ID" value="MBB4658851.1"/>
    <property type="molecule type" value="Genomic_DNA"/>
</dbReference>
<keyword evidence="1" id="KW-0479">Metal-binding</keyword>